<dbReference type="VEuPathDB" id="FungiDB:TAPDE_001343"/>
<evidence type="ECO:0008006" key="4">
    <source>
        <dbReference type="Google" id="ProtNLM"/>
    </source>
</evidence>
<keyword evidence="1" id="KW-1133">Transmembrane helix</keyword>
<name>R4XB03_TAPDE</name>
<dbReference type="Proteomes" id="UP000013776">
    <property type="component" value="Unassembled WGS sequence"/>
</dbReference>
<feature type="transmembrane region" description="Helical" evidence="1">
    <location>
        <begin position="232"/>
        <end position="253"/>
    </location>
</feature>
<dbReference type="EMBL" id="CAHR02000042">
    <property type="protein sequence ID" value="CCG81508.1"/>
    <property type="molecule type" value="Genomic_DNA"/>
</dbReference>
<keyword evidence="3" id="KW-1185">Reference proteome</keyword>
<dbReference type="PANTHER" id="PTHR34292:SF2">
    <property type="entry name" value="OUTER SPORE WALL PROTEIN LDS1"/>
    <property type="match status" value="1"/>
</dbReference>
<sequence>MSASKYKEDLTKEVKAQAVKAAEIERDAILSHAYFYPIQGIYYALANKSVYGPIKAQLLPRFVLSALVLAVLFATVYVPQSLALSLFSGPLGFVSAVPLVLSESNILIGLLSALLIEDKKDLLFDTVLLDRGHTQLVSTGREVSAGSGPGRAGKLGGAMKAKLVSPLQRFSPEALVRYLITIPLNFIPAIGTILFITLNGRRAGPRFLARYFQLKQYSAQVREQEIEKRTGSLTAFGVVTVLLGLIPVVGQAFELTNVVGAALMASDLEGKSKNM</sequence>
<dbReference type="STRING" id="1097556.R4XB03"/>
<proteinExistence type="predicted"/>
<protein>
    <recommendedName>
        <fullName evidence="4">Outer spore wall protein RRT8</fullName>
    </recommendedName>
</protein>
<reference evidence="2 3" key="1">
    <citation type="journal article" date="2013" name="MBio">
        <title>Genome sequencing of the plant pathogen Taphrina deformans, the causal agent of peach leaf curl.</title>
        <authorList>
            <person name="Cisse O.H."/>
            <person name="Almeida J.M.G.C.F."/>
            <person name="Fonseca A."/>
            <person name="Kumar A.A."/>
            <person name="Salojaervi J."/>
            <person name="Overmyer K."/>
            <person name="Hauser P.M."/>
            <person name="Pagni M."/>
        </authorList>
    </citation>
    <scope>NUCLEOTIDE SEQUENCE [LARGE SCALE GENOMIC DNA]</scope>
    <source>
        <strain evidence="3">PYCC 5710 / ATCC 11124 / CBS 356.35 / IMI 108563 / JCM 9778 / NBRC 8474</strain>
    </source>
</reference>
<feature type="transmembrane region" description="Helical" evidence="1">
    <location>
        <begin position="175"/>
        <end position="198"/>
    </location>
</feature>
<keyword evidence="1" id="KW-0472">Membrane</keyword>
<dbReference type="PANTHER" id="PTHR34292">
    <property type="entry name" value="OUTER SPORE WALL PROTEIN LDS1"/>
    <property type="match status" value="1"/>
</dbReference>
<feature type="transmembrane region" description="Helical" evidence="1">
    <location>
        <begin position="58"/>
        <end position="79"/>
    </location>
</feature>
<dbReference type="OrthoDB" id="10012223at2759"/>
<evidence type="ECO:0000313" key="2">
    <source>
        <dbReference type="EMBL" id="CCG81508.1"/>
    </source>
</evidence>
<gene>
    <name evidence="2" type="ORF">TAPDE_001343</name>
</gene>
<evidence type="ECO:0000313" key="3">
    <source>
        <dbReference type="Proteomes" id="UP000013776"/>
    </source>
</evidence>
<accession>R4XB03</accession>
<dbReference type="eggNOG" id="ENOG502QVX4">
    <property type="taxonomic scope" value="Eukaryota"/>
</dbReference>
<comment type="caution">
    <text evidence="2">The sequence shown here is derived from an EMBL/GenBank/DDBJ whole genome shotgun (WGS) entry which is preliminary data.</text>
</comment>
<evidence type="ECO:0000256" key="1">
    <source>
        <dbReference type="SAM" id="Phobius"/>
    </source>
</evidence>
<dbReference type="InterPro" id="IPR052786">
    <property type="entry name" value="Spore_wall_assembly"/>
</dbReference>
<organism evidence="2 3">
    <name type="scientific">Taphrina deformans (strain PYCC 5710 / ATCC 11124 / CBS 356.35 / IMI 108563 / JCM 9778 / NBRC 8474)</name>
    <name type="common">Peach leaf curl fungus</name>
    <name type="synonym">Lalaria deformans</name>
    <dbReference type="NCBI Taxonomy" id="1097556"/>
    <lineage>
        <taxon>Eukaryota</taxon>
        <taxon>Fungi</taxon>
        <taxon>Dikarya</taxon>
        <taxon>Ascomycota</taxon>
        <taxon>Taphrinomycotina</taxon>
        <taxon>Taphrinomycetes</taxon>
        <taxon>Taphrinales</taxon>
        <taxon>Taphrinaceae</taxon>
        <taxon>Taphrina</taxon>
    </lineage>
</organism>
<keyword evidence="1" id="KW-0812">Transmembrane</keyword>
<dbReference type="AlphaFoldDB" id="R4XB03"/>